<proteinExistence type="predicted"/>
<evidence type="ECO:0000313" key="2">
    <source>
        <dbReference type="Proteomes" id="UP001157418"/>
    </source>
</evidence>
<evidence type="ECO:0000313" key="1">
    <source>
        <dbReference type="EMBL" id="CAH1436560.1"/>
    </source>
</evidence>
<organism evidence="1 2">
    <name type="scientific">Lactuca virosa</name>
    <dbReference type="NCBI Taxonomy" id="75947"/>
    <lineage>
        <taxon>Eukaryota</taxon>
        <taxon>Viridiplantae</taxon>
        <taxon>Streptophyta</taxon>
        <taxon>Embryophyta</taxon>
        <taxon>Tracheophyta</taxon>
        <taxon>Spermatophyta</taxon>
        <taxon>Magnoliopsida</taxon>
        <taxon>eudicotyledons</taxon>
        <taxon>Gunneridae</taxon>
        <taxon>Pentapetalae</taxon>
        <taxon>asterids</taxon>
        <taxon>campanulids</taxon>
        <taxon>Asterales</taxon>
        <taxon>Asteraceae</taxon>
        <taxon>Cichorioideae</taxon>
        <taxon>Cichorieae</taxon>
        <taxon>Lactucinae</taxon>
        <taxon>Lactuca</taxon>
    </lineage>
</organism>
<name>A0AAU9NFM6_9ASTR</name>
<protein>
    <recommendedName>
        <fullName evidence="3">Secreted protein</fullName>
    </recommendedName>
</protein>
<sequence length="131" mass="15479">MKHFCCLLFIFLNAKQEIVDLSYYCRIRVNREDCISILHNQSTINFAALLKEGLIFLFTVLPFPLHLLEVYQRFEFEEFFNRGSKSLFQGAYLDDRINKVCGPAWCRENIIGIINCCCSWEEVHKNYLLLV</sequence>
<comment type="caution">
    <text evidence="1">The sequence shown here is derived from an EMBL/GenBank/DDBJ whole genome shotgun (WGS) entry which is preliminary data.</text>
</comment>
<dbReference type="EMBL" id="CAKMRJ010004445">
    <property type="protein sequence ID" value="CAH1436560.1"/>
    <property type="molecule type" value="Genomic_DNA"/>
</dbReference>
<accession>A0AAU9NFM6</accession>
<gene>
    <name evidence="1" type="ORF">LVIROSA_LOCUS22929</name>
</gene>
<keyword evidence="2" id="KW-1185">Reference proteome</keyword>
<reference evidence="1 2" key="1">
    <citation type="submission" date="2022-01" db="EMBL/GenBank/DDBJ databases">
        <authorList>
            <person name="Xiong W."/>
            <person name="Schranz E."/>
        </authorList>
    </citation>
    <scope>NUCLEOTIDE SEQUENCE [LARGE SCALE GENOMIC DNA]</scope>
</reference>
<dbReference type="Proteomes" id="UP001157418">
    <property type="component" value="Unassembled WGS sequence"/>
</dbReference>
<evidence type="ECO:0008006" key="3">
    <source>
        <dbReference type="Google" id="ProtNLM"/>
    </source>
</evidence>
<dbReference type="AlphaFoldDB" id="A0AAU9NFM6"/>